<proteinExistence type="predicted"/>
<dbReference type="Proteomes" id="UP000327118">
    <property type="component" value="Unassembled WGS sequence"/>
</dbReference>
<feature type="compositionally biased region" description="Basic and acidic residues" evidence="1">
    <location>
        <begin position="1"/>
        <end position="19"/>
    </location>
</feature>
<keyword evidence="2" id="KW-0472">Membrane</keyword>
<gene>
    <name evidence="3" type="ORF">BDV28DRAFT_141889</name>
</gene>
<organism evidence="3 4">
    <name type="scientific">Aspergillus coremiiformis</name>
    <dbReference type="NCBI Taxonomy" id="138285"/>
    <lineage>
        <taxon>Eukaryota</taxon>
        <taxon>Fungi</taxon>
        <taxon>Dikarya</taxon>
        <taxon>Ascomycota</taxon>
        <taxon>Pezizomycotina</taxon>
        <taxon>Eurotiomycetes</taxon>
        <taxon>Eurotiomycetidae</taxon>
        <taxon>Eurotiales</taxon>
        <taxon>Aspergillaceae</taxon>
        <taxon>Aspergillus</taxon>
        <taxon>Aspergillus subgen. Circumdati</taxon>
    </lineage>
</organism>
<keyword evidence="4" id="KW-1185">Reference proteome</keyword>
<name>A0A5N6YWU6_9EURO</name>
<dbReference type="AlphaFoldDB" id="A0A5N6YWU6"/>
<dbReference type="EMBL" id="ML739344">
    <property type="protein sequence ID" value="KAE8349116.1"/>
    <property type="molecule type" value="Genomic_DNA"/>
</dbReference>
<accession>A0A5N6YWU6</accession>
<keyword evidence="2" id="KW-1133">Transmembrane helix</keyword>
<keyword evidence="2" id="KW-0812">Transmembrane</keyword>
<evidence type="ECO:0000256" key="1">
    <source>
        <dbReference type="SAM" id="MobiDB-lite"/>
    </source>
</evidence>
<feature type="transmembrane region" description="Helical" evidence="2">
    <location>
        <begin position="59"/>
        <end position="80"/>
    </location>
</feature>
<evidence type="ECO:0000313" key="4">
    <source>
        <dbReference type="Proteomes" id="UP000327118"/>
    </source>
</evidence>
<reference evidence="4" key="1">
    <citation type="submission" date="2019-04" db="EMBL/GenBank/DDBJ databases">
        <title>Friends and foes A comparative genomics studyof 23 Aspergillus species from section Flavi.</title>
        <authorList>
            <consortium name="DOE Joint Genome Institute"/>
            <person name="Kjaerbolling I."/>
            <person name="Vesth T."/>
            <person name="Frisvad J.C."/>
            <person name="Nybo J.L."/>
            <person name="Theobald S."/>
            <person name="Kildgaard S."/>
            <person name="Isbrandt T."/>
            <person name="Kuo A."/>
            <person name="Sato A."/>
            <person name="Lyhne E.K."/>
            <person name="Kogle M.E."/>
            <person name="Wiebenga A."/>
            <person name="Kun R.S."/>
            <person name="Lubbers R.J."/>
            <person name="Makela M.R."/>
            <person name="Barry K."/>
            <person name="Chovatia M."/>
            <person name="Clum A."/>
            <person name="Daum C."/>
            <person name="Haridas S."/>
            <person name="He G."/>
            <person name="LaButti K."/>
            <person name="Lipzen A."/>
            <person name="Mondo S."/>
            <person name="Riley R."/>
            <person name="Salamov A."/>
            <person name="Simmons B.A."/>
            <person name="Magnuson J.K."/>
            <person name="Henrissat B."/>
            <person name="Mortensen U.H."/>
            <person name="Larsen T.O."/>
            <person name="Devries R.P."/>
            <person name="Grigoriev I.V."/>
            <person name="Machida M."/>
            <person name="Baker S.E."/>
            <person name="Andersen M.R."/>
        </authorList>
    </citation>
    <scope>NUCLEOTIDE SEQUENCE [LARGE SCALE GENOMIC DNA]</scope>
    <source>
        <strain evidence="4">CBS 553.77</strain>
    </source>
</reference>
<feature type="region of interest" description="Disordered" evidence="1">
    <location>
        <begin position="1"/>
        <end position="20"/>
    </location>
</feature>
<sequence length="96" mass="11069">MAYWSRVDDKQTMNKEGQSRSHSRLQARFLGSVRHTYWMKILLCHKNTIQSSIRGGMYVLMYINPQVVYTVCLSVCMYVLKQSSKVSTTLAVQVST</sequence>
<evidence type="ECO:0000313" key="3">
    <source>
        <dbReference type="EMBL" id="KAE8349116.1"/>
    </source>
</evidence>
<evidence type="ECO:0000256" key="2">
    <source>
        <dbReference type="SAM" id="Phobius"/>
    </source>
</evidence>
<protein>
    <submittedName>
        <fullName evidence="3">Uncharacterized protein</fullName>
    </submittedName>
</protein>